<keyword evidence="3" id="KW-1133">Transmembrane helix</keyword>
<evidence type="ECO:0000259" key="5">
    <source>
        <dbReference type="PROSITE" id="PS50850"/>
    </source>
</evidence>
<organism evidence="6 7">
    <name type="scientific">Pseudomonas helleri</name>
    <dbReference type="NCBI Taxonomy" id="1608996"/>
    <lineage>
        <taxon>Bacteria</taxon>
        <taxon>Pseudomonadati</taxon>
        <taxon>Pseudomonadota</taxon>
        <taxon>Gammaproteobacteria</taxon>
        <taxon>Pseudomonadales</taxon>
        <taxon>Pseudomonadaceae</taxon>
        <taxon>Pseudomonas</taxon>
    </lineage>
</organism>
<dbReference type="InterPro" id="IPR036259">
    <property type="entry name" value="MFS_trans_sf"/>
</dbReference>
<name>A0A6A7YMP9_9PSED</name>
<dbReference type="Gene3D" id="1.20.1250.20">
    <property type="entry name" value="MFS general substrate transporter like domains"/>
    <property type="match status" value="1"/>
</dbReference>
<reference evidence="6 7" key="1">
    <citation type="submission" date="2019-10" db="EMBL/GenBank/DDBJ databases">
        <title>Evaluation of single-gene subtyping targets for Pseudomonas.</title>
        <authorList>
            <person name="Reichler S.J."/>
            <person name="Orsi R.H."/>
            <person name="Wiedmann M."/>
            <person name="Martin N.H."/>
            <person name="Murphy S.I."/>
        </authorList>
    </citation>
    <scope>NUCLEOTIDE SEQUENCE [LARGE SCALE GENOMIC DNA]</scope>
    <source>
        <strain evidence="6 7">FSL R10-3257</strain>
    </source>
</reference>
<comment type="subcellular location">
    <subcellularLocation>
        <location evidence="1">Membrane</location>
        <topology evidence="1">Multi-pass membrane protein</topology>
    </subcellularLocation>
</comment>
<evidence type="ECO:0000313" key="7">
    <source>
        <dbReference type="Proteomes" id="UP000441404"/>
    </source>
</evidence>
<dbReference type="GO" id="GO:0005886">
    <property type="term" value="C:plasma membrane"/>
    <property type="evidence" value="ECO:0007669"/>
    <property type="project" value="TreeGrafter"/>
</dbReference>
<keyword evidence="4" id="KW-0472">Membrane</keyword>
<sequence length="439" mass="48142">MTPDTTTTRQVGDVFRTVPLTREHLKSCLALFFVFAIEAWEMMIIVYTSPLIANDFGLDTIAVGNLIGAMFIGMLLGSLAWGKVAERIGRKRAILLSLATYGVISLASAFAPDYVTLYSLRLLSGVAAVGMMVVTFAHFQELLPLRYRGALSVYLAAGWPVGMLLALGATVWLLPWGWRAIIVLSSMGSLWALVVAFWVPESPYWLAGAGKQTQARAVIARLSRGAVQVPEHCRLHIDQTSRGHQRELFKAALCKVSVLQIAVNFTFSWGYWGLQTWLPTLLQQRGLNLPQSYGFIALSALCMIPGYMAASWLTHRLGRKKVIIAFISASVVAGYAFANVQSLEMLYLSNFALAFFSLGAWGVWGTWIAELYPTPLRTIGYGWAVFAQRVANILAPSIIGVLVAYGSSFNLTTTLINGFMLVTVLLVVFIPETQGKALQ</sequence>
<keyword evidence="2" id="KW-0812">Transmembrane</keyword>
<proteinExistence type="predicted"/>
<dbReference type="InterPro" id="IPR020846">
    <property type="entry name" value="MFS_dom"/>
</dbReference>
<feature type="domain" description="Major facilitator superfamily (MFS) profile" evidence="5">
    <location>
        <begin position="27"/>
        <end position="435"/>
    </location>
</feature>
<evidence type="ECO:0000256" key="4">
    <source>
        <dbReference type="ARBA" id="ARBA00023136"/>
    </source>
</evidence>
<dbReference type="EMBL" id="WIWJ01000074">
    <property type="protein sequence ID" value="MQT49911.1"/>
    <property type="molecule type" value="Genomic_DNA"/>
</dbReference>
<dbReference type="InterPro" id="IPR011701">
    <property type="entry name" value="MFS"/>
</dbReference>
<dbReference type="PANTHER" id="PTHR23508">
    <property type="entry name" value="CARBOXYLIC ACID TRANSPORTER PROTEIN HOMOLOG"/>
    <property type="match status" value="1"/>
</dbReference>
<dbReference type="SUPFAM" id="SSF103473">
    <property type="entry name" value="MFS general substrate transporter"/>
    <property type="match status" value="1"/>
</dbReference>
<dbReference type="Proteomes" id="UP000441404">
    <property type="component" value="Unassembled WGS sequence"/>
</dbReference>
<evidence type="ECO:0000256" key="3">
    <source>
        <dbReference type="ARBA" id="ARBA00022989"/>
    </source>
</evidence>
<dbReference type="Pfam" id="PF07690">
    <property type="entry name" value="MFS_1"/>
    <property type="match status" value="1"/>
</dbReference>
<accession>A0A6A7YMP9</accession>
<evidence type="ECO:0000256" key="2">
    <source>
        <dbReference type="ARBA" id="ARBA00022692"/>
    </source>
</evidence>
<comment type="caution">
    <text evidence="6">The sequence shown here is derived from an EMBL/GenBank/DDBJ whole genome shotgun (WGS) entry which is preliminary data.</text>
</comment>
<dbReference type="GO" id="GO:0046943">
    <property type="term" value="F:carboxylic acid transmembrane transporter activity"/>
    <property type="evidence" value="ECO:0007669"/>
    <property type="project" value="TreeGrafter"/>
</dbReference>
<dbReference type="PANTHER" id="PTHR23508:SF10">
    <property type="entry name" value="CARBOXYLIC ACID TRANSPORTER PROTEIN HOMOLOG"/>
    <property type="match status" value="1"/>
</dbReference>
<dbReference type="PROSITE" id="PS50850">
    <property type="entry name" value="MFS"/>
    <property type="match status" value="1"/>
</dbReference>
<protein>
    <submittedName>
        <fullName evidence="6">MFS transporter</fullName>
    </submittedName>
</protein>
<evidence type="ECO:0000256" key="1">
    <source>
        <dbReference type="ARBA" id="ARBA00004141"/>
    </source>
</evidence>
<dbReference type="AlphaFoldDB" id="A0A6A7YMP9"/>
<gene>
    <name evidence="6" type="ORF">GHO40_24790</name>
</gene>
<evidence type="ECO:0000313" key="6">
    <source>
        <dbReference type="EMBL" id="MQT49911.1"/>
    </source>
</evidence>